<keyword evidence="13" id="KW-1185">Reference proteome</keyword>
<dbReference type="Proteomes" id="UP000746584">
    <property type="component" value="Unassembled WGS sequence"/>
</dbReference>
<evidence type="ECO:0000256" key="2">
    <source>
        <dbReference type="ARBA" id="ARBA00007317"/>
    </source>
</evidence>
<dbReference type="SUPFAM" id="SSF51230">
    <property type="entry name" value="Single hybrid motif"/>
    <property type="match status" value="1"/>
</dbReference>
<keyword evidence="4 6" id="KW-0450">Lipoyl</keyword>
<comment type="caution">
    <text evidence="10">The sequence shown here is derived from an EMBL/GenBank/DDBJ whole genome shotgun (WGS) entry which is preliminary data.</text>
</comment>
<keyword evidence="11" id="KW-0670">Pyruvate</keyword>
<evidence type="ECO:0000313" key="11">
    <source>
        <dbReference type="EMBL" id="MBM7803731.1"/>
    </source>
</evidence>
<dbReference type="PROSITE" id="PS51826">
    <property type="entry name" value="PSBD"/>
    <property type="match status" value="1"/>
</dbReference>
<reference evidence="11 13" key="3">
    <citation type="submission" date="2021-01" db="EMBL/GenBank/DDBJ databases">
        <title>Sequencing the genomes of 1000 actinobacteria strains.</title>
        <authorList>
            <person name="Klenk H.-P."/>
        </authorList>
    </citation>
    <scope>NUCLEOTIDE SEQUENCE [LARGE SCALE GENOMIC DNA]</scope>
    <source>
        <strain evidence="11 13">DSM 20542</strain>
    </source>
</reference>
<evidence type="ECO:0000259" key="9">
    <source>
        <dbReference type="PROSITE" id="PS51826"/>
    </source>
</evidence>
<sequence length="543" mass="54989">MAAAEFPLPDVGEGLTEAEIVQWRVAIGDEIAVDQVLVEIETAKSLVELPSPFSGTVTGLLVAEGDTVEVGKPIIRVDSDVVAGGQPGGSTPVAEAAPVSPVVAPTPSVAPAEPAPAAPAPAASTPAAAPAAPAAATAPVAAAAPAVAAPAAQAPVAPDAPAAAAPSAAPTSVADGAAVVGTDETSGAVLVGYGSATSAPSRRKPGARRAAALAAEASRASSADAAAAAEAASDPGEDSTADAVASQGTRPRKQSVATNVLAKPPIRKLARDLGVELSEIVATGLSGEITRDDVIRHAKQASVFRNIETPEWGEVRSETIPVKGVRKAIATAMTTSAFTAPHVSLFVDVDATHTMEFVKRLKASPTFAGVKVSPLLIVAKAVIWAVRRNRSVNSTWTGSEIIVHHFVNLGIAAATPRGLIVPNIKDAQDMSLLELAQALEQLTITARDGKTTPAQMANGTVSITNIGVFGMDTGTPILNPGEVAIVAMGTIKPKPWVVDGEVRSRMVTTIGASFDHRVVDGDVASRFVHDVASVLEEPALLLD</sequence>
<dbReference type="Proteomes" id="UP000648535">
    <property type="component" value="Unassembled WGS sequence"/>
</dbReference>
<keyword evidence="3 6" id="KW-0808">Transferase</keyword>
<comment type="cofactor">
    <cofactor evidence="1 6">
        <name>(R)-lipoate</name>
        <dbReference type="ChEBI" id="CHEBI:83088"/>
    </cofactor>
</comment>
<dbReference type="PANTHER" id="PTHR43178">
    <property type="entry name" value="DIHYDROLIPOAMIDE ACETYLTRANSFERASE COMPONENT OF PYRUVATE DEHYDROGENASE COMPLEX"/>
    <property type="match status" value="1"/>
</dbReference>
<evidence type="ECO:0000256" key="1">
    <source>
        <dbReference type="ARBA" id="ARBA00001938"/>
    </source>
</evidence>
<evidence type="ECO:0000256" key="4">
    <source>
        <dbReference type="ARBA" id="ARBA00022823"/>
    </source>
</evidence>
<evidence type="ECO:0000313" key="10">
    <source>
        <dbReference type="EMBL" id="GGL02916.1"/>
    </source>
</evidence>
<dbReference type="GO" id="GO:0031405">
    <property type="term" value="F:lipoic acid binding"/>
    <property type="evidence" value="ECO:0007669"/>
    <property type="project" value="TreeGrafter"/>
</dbReference>
<feature type="compositionally biased region" description="Low complexity" evidence="7">
    <location>
        <begin position="225"/>
        <end position="234"/>
    </location>
</feature>
<comment type="similarity">
    <text evidence="2 6">Belongs to the 2-oxoacid dehydrogenase family.</text>
</comment>
<evidence type="ECO:0000256" key="3">
    <source>
        <dbReference type="ARBA" id="ARBA00022679"/>
    </source>
</evidence>
<feature type="domain" description="Peripheral subunit-binding (PSBD)" evidence="9">
    <location>
        <begin position="261"/>
        <end position="298"/>
    </location>
</feature>
<dbReference type="Pfam" id="PF02817">
    <property type="entry name" value="E3_binding"/>
    <property type="match status" value="1"/>
</dbReference>
<dbReference type="InterPro" id="IPR000089">
    <property type="entry name" value="Biotin_lipoyl"/>
</dbReference>
<evidence type="ECO:0000256" key="7">
    <source>
        <dbReference type="SAM" id="MobiDB-lite"/>
    </source>
</evidence>
<reference evidence="10" key="2">
    <citation type="submission" date="2020-09" db="EMBL/GenBank/DDBJ databases">
        <authorList>
            <person name="Sun Q."/>
            <person name="Ohkuma M."/>
        </authorList>
    </citation>
    <scope>NUCLEOTIDE SEQUENCE</scope>
    <source>
        <strain evidence="10">JCM 1480</strain>
    </source>
</reference>
<dbReference type="EC" id="2.3.1.-" evidence="6"/>
<dbReference type="EMBL" id="BMOI01000008">
    <property type="protein sequence ID" value="GGL02916.1"/>
    <property type="molecule type" value="Genomic_DNA"/>
</dbReference>
<dbReference type="Gene3D" id="2.40.50.100">
    <property type="match status" value="1"/>
</dbReference>
<reference evidence="10" key="1">
    <citation type="journal article" date="2014" name="Int. J. Syst. Evol. Microbiol.">
        <title>Complete genome sequence of Corynebacterium casei LMG S-19264T (=DSM 44701T), isolated from a smear-ripened cheese.</title>
        <authorList>
            <consortium name="US DOE Joint Genome Institute (JGI-PGF)"/>
            <person name="Walter F."/>
            <person name="Albersmeier A."/>
            <person name="Kalinowski J."/>
            <person name="Ruckert C."/>
        </authorList>
    </citation>
    <scope>NUCLEOTIDE SEQUENCE</scope>
    <source>
        <strain evidence="10">JCM 1480</strain>
    </source>
</reference>
<feature type="region of interest" description="Disordered" evidence="7">
    <location>
        <begin position="86"/>
        <end position="126"/>
    </location>
</feature>
<accession>A0A8H9L0Z6</accession>
<dbReference type="PANTHER" id="PTHR43178:SF5">
    <property type="entry name" value="LIPOAMIDE ACYLTRANSFERASE COMPONENT OF BRANCHED-CHAIN ALPHA-KETO ACID DEHYDROGENASE COMPLEX, MITOCHONDRIAL"/>
    <property type="match status" value="1"/>
</dbReference>
<dbReference type="InterPro" id="IPR023213">
    <property type="entry name" value="CAT-like_dom_sf"/>
</dbReference>
<dbReference type="InterPro" id="IPR011053">
    <property type="entry name" value="Single_hybrid_motif"/>
</dbReference>
<feature type="region of interest" description="Disordered" evidence="7">
    <location>
        <begin position="225"/>
        <end position="256"/>
    </location>
</feature>
<dbReference type="SUPFAM" id="SSF52777">
    <property type="entry name" value="CoA-dependent acyltransferases"/>
    <property type="match status" value="1"/>
</dbReference>
<dbReference type="GO" id="GO:0005737">
    <property type="term" value="C:cytoplasm"/>
    <property type="evidence" value="ECO:0007669"/>
    <property type="project" value="TreeGrafter"/>
</dbReference>
<dbReference type="InterPro" id="IPR001078">
    <property type="entry name" value="2-oxoacid_DH_actylTfrase"/>
</dbReference>
<dbReference type="PROSITE" id="PS50968">
    <property type="entry name" value="BIOTINYL_LIPOYL"/>
    <property type="match status" value="1"/>
</dbReference>
<evidence type="ECO:0000259" key="8">
    <source>
        <dbReference type="PROSITE" id="PS50968"/>
    </source>
</evidence>
<evidence type="ECO:0000313" key="13">
    <source>
        <dbReference type="Proteomes" id="UP000746584"/>
    </source>
</evidence>
<feature type="compositionally biased region" description="Low complexity" evidence="7">
    <location>
        <begin position="91"/>
        <end position="112"/>
    </location>
</feature>
<dbReference type="FunFam" id="3.30.559.10:FF:000007">
    <property type="entry name" value="Dihydrolipoamide acetyltransferase component of pyruvate dehydrogenase complex"/>
    <property type="match status" value="1"/>
</dbReference>
<protein>
    <recommendedName>
        <fullName evidence="6">Dihydrolipoamide acetyltransferase component of pyruvate dehydrogenase complex</fullName>
        <ecNumber evidence="6">2.3.1.-</ecNumber>
    </recommendedName>
</protein>
<dbReference type="SUPFAM" id="SSF47005">
    <property type="entry name" value="Peripheral subunit-binding domain of 2-oxo acid dehydrogenase complex"/>
    <property type="match status" value="1"/>
</dbReference>
<dbReference type="InterPro" id="IPR036625">
    <property type="entry name" value="E3-bd_dom_sf"/>
</dbReference>
<proteinExistence type="inferred from homology"/>
<dbReference type="Gene3D" id="3.30.559.10">
    <property type="entry name" value="Chloramphenicol acetyltransferase-like domain"/>
    <property type="match status" value="1"/>
</dbReference>
<dbReference type="CDD" id="cd06849">
    <property type="entry name" value="lipoyl_domain"/>
    <property type="match status" value="1"/>
</dbReference>
<feature type="domain" description="Lipoyl-binding" evidence="8">
    <location>
        <begin position="3"/>
        <end position="78"/>
    </location>
</feature>
<dbReference type="Pfam" id="PF00364">
    <property type="entry name" value="Biotin_lipoyl"/>
    <property type="match status" value="1"/>
</dbReference>
<evidence type="ECO:0000256" key="6">
    <source>
        <dbReference type="RuleBase" id="RU003423"/>
    </source>
</evidence>
<dbReference type="GO" id="GO:0016407">
    <property type="term" value="F:acetyltransferase activity"/>
    <property type="evidence" value="ECO:0007669"/>
    <property type="project" value="TreeGrafter"/>
</dbReference>
<evidence type="ECO:0000313" key="12">
    <source>
        <dbReference type="Proteomes" id="UP000648535"/>
    </source>
</evidence>
<dbReference type="RefSeq" id="WP_175328867.1">
    <property type="nucleotide sequence ID" value="NZ_BMOI01000008.1"/>
</dbReference>
<keyword evidence="5 6" id="KW-0012">Acyltransferase</keyword>
<dbReference type="AlphaFoldDB" id="A0A8H9L0Z6"/>
<organism evidence="10 12">
    <name type="scientific">Curtobacterium luteum</name>
    <dbReference type="NCBI Taxonomy" id="33881"/>
    <lineage>
        <taxon>Bacteria</taxon>
        <taxon>Bacillati</taxon>
        <taxon>Actinomycetota</taxon>
        <taxon>Actinomycetes</taxon>
        <taxon>Micrococcales</taxon>
        <taxon>Microbacteriaceae</taxon>
        <taxon>Curtobacterium</taxon>
    </lineage>
</organism>
<dbReference type="EMBL" id="JAFBCG010000001">
    <property type="protein sequence ID" value="MBM7803731.1"/>
    <property type="molecule type" value="Genomic_DNA"/>
</dbReference>
<dbReference type="InterPro" id="IPR004167">
    <property type="entry name" value="PSBD"/>
</dbReference>
<name>A0A8H9L0Z6_9MICO</name>
<dbReference type="Pfam" id="PF00198">
    <property type="entry name" value="2-oxoacid_dh"/>
    <property type="match status" value="1"/>
</dbReference>
<dbReference type="InterPro" id="IPR050743">
    <property type="entry name" value="2-oxoacid_DH_E2_comp"/>
</dbReference>
<gene>
    <name evidence="10" type="ORF">GCM10009769_21340</name>
    <name evidence="11" type="ORF">JOE58_002982</name>
</gene>
<evidence type="ECO:0000256" key="5">
    <source>
        <dbReference type="ARBA" id="ARBA00023315"/>
    </source>
</evidence>
<dbReference type="Gene3D" id="4.10.320.10">
    <property type="entry name" value="E3-binding domain"/>
    <property type="match status" value="1"/>
</dbReference>